<feature type="compositionally biased region" description="Polar residues" evidence="1">
    <location>
        <begin position="972"/>
        <end position="989"/>
    </location>
</feature>
<feature type="region of interest" description="Disordered" evidence="1">
    <location>
        <begin position="116"/>
        <end position="164"/>
    </location>
</feature>
<sequence>MGRGEWDSDSDYRQFNPGLYAMRQLGRSVSRRTRRLLLPGRETPATQQHQDHNIGETEEYPTHSSGNGAHPAGTGYLAYEFGAGNEKHRRGPPQPSGIHRRSVSFDNLVLLPDTIPRRSTEPALGASPRSPTAGLPAASTWNSGTTASRAATGSGSQRTTQAEDSVRRRWMAGLAHPLSTGIDSEYHAKRLAEDAGARQVQIRFADTAAAASAGGMRSRARYRERESFSGPAQLEASANFTDSQNSAVNTSDPFRHMWEGEDGAAAAAAADEPAPQRVHIERSEPIGAGARRRGSASSRSKVGSGGQNAEGAGGRDQGQRLRGLVRAIGNISRRLTRMRGSRSASQPATPAEVQQSILDSARQNMFRIPTEAGHEFYQFVVNPEAPVSDHDDATPDSPTISHHLSSQRSGHRRSRTLPSLGLQQLGEADATRRSDESPMHSSGSCRHSDVSLGHHSRPLRHSTESLRRAEAARSWRLSGVSADTQPQMTNQGHNGMISALVQEKLASDFGRNVHISTRLGTGTGTDVHTESSYGTFVRFHPSGELNGIFVSRQSGDGDAEAAPVLLAPMAHSRGEAYTADRHTRNQESIRRFVDDVRAARRDSAQRRRSEDEQQKIQRNDQAALDAALYVYGRQQQGRDVSTVGTGTGSAEAPSTVLPRRRRSDSPARGAMRGSDGRRRETVLGLFNTPSPERPPAPPPKPRPAVHIDKALPPLPHASHASRASHTSLRRSRSLSHLSLASPPPEGSDDDRRRSRRRRARSGFFAGILNRLSSSHAGPRRLTRRAARAAPVTEPGGQDSGESDDEAVVDVAISDEPLPPPSVGVRMADAPLSAAISADIAHSAAHAPSATHRRMYAHVLESLGSLESPSLDSGSIDAALPDLDDGGSHGNCGNSSRSIGPATTNAALRDSGVAGLRLQAAEEATGPGALDTPYGRVVRFRERCDAPERMSSVALDTITARPHGARLRKQRRNAAQSMPHSHATSRLGSPTGSLAEFIASAGSSILHMREPGLPGLEGFATPGSSAAPLADDLPVPTNDRLRRLEDTVLFAGRRPRTAPDSCESPVSDAGTGKTRILDFSEASVHAGARGQRPTARPEIKDVRGIAWPDADSASDPAPAATAA</sequence>
<gene>
    <name evidence="2" type="ORF">H4R20_003306</name>
</gene>
<feature type="region of interest" description="Disordered" evidence="1">
    <location>
        <begin position="1080"/>
        <end position="1099"/>
    </location>
</feature>
<accession>A0A9W8I0V5</accession>
<evidence type="ECO:0000313" key="3">
    <source>
        <dbReference type="Proteomes" id="UP001140094"/>
    </source>
</evidence>
<feature type="compositionally biased region" description="Polar residues" evidence="1">
    <location>
        <begin position="139"/>
        <end position="163"/>
    </location>
</feature>
<feature type="compositionally biased region" description="Polar residues" evidence="1">
    <location>
        <begin position="396"/>
        <end position="408"/>
    </location>
</feature>
<feature type="region of interest" description="Disordered" evidence="1">
    <location>
        <begin position="38"/>
        <end position="76"/>
    </location>
</feature>
<feature type="region of interest" description="Disordered" evidence="1">
    <location>
        <begin position="968"/>
        <end position="989"/>
    </location>
</feature>
<reference evidence="2" key="1">
    <citation type="submission" date="2022-07" db="EMBL/GenBank/DDBJ databases">
        <title>Phylogenomic reconstructions and comparative analyses of Kickxellomycotina fungi.</title>
        <authorList>
            <person name="Reynolds N.K."/>
            <person name="Stajich J.E."/>
            <person name="Barry K."/>
            <person name="Grigoriev I.V."/>
            <person name="Crous P."/>
            <person name="Smith M.E."/>
        </authorList>
    </citation>
    <scope>NUCLEOTIDE SEQUENCE</scope>
    <source>
        <strain evidence="2">NRRL 1565</strain>
    </source>
</reference>
<dbReference type="EMBL" id="JANBUO010000672">
    <property type="protein sequence ID" value="KAJ2802367.1"/>
    <property type="molecule type" value="Genomic_DNA"/>
</dbReference>
<dbReference type="AlphaFoldDB" id="A0A9W8I0V5"/>
<comment type="caution">
    <text evidence="2">The sequence shown here is derived from an EMBL/GenBank/DDBJ whole genome shotgun (WGS) entry which is preliminary data.</text>
</comment>
<feature type="compositionally biased region" description="Basic and acidic residues" evidence="1">
    <location>
        <begin position="429"/>
        <end position="438"/>
    </location>
</feature>
<feature type="compositionally biased region" description="Low complexity" evidence="1">
    <location>
        <begin position="263"/>
        <end position="275"/>
    </location>
</feature>
<feature type="compositionally biased region" description="Pro residues" evidence="1">
    <location>
        <begin position="691"/>
        <end position="702"/>
    </location>
</feature>
<feature type="region of interest" description="Disordered" evidence="1">
    <location>
        <begin position="1053"/>
        <end position="1073"/>
    </location>
</feature>
<feature type="region of interest" description="Disordered" evidence="1">
    <location>
        <begin position="769"/>
        <end position="804"/>
    </location>
</feature>
<feature type="region of interest" description="Disordered" evidence="1">
    <location>
        <begin position="638"/>
        <end position="756"/>
    </location>
</feature>
<feature type="compositionally biased region" description="Basic residues" evidence="1">
    <location>
        <begin position="777"/>
        <end position="786"/>
    </location>
</feature>
<protein>
    <submittedName>
        <fullName evidence="2">Uncharacterized protein</fullName>
    </submittedName>
</protein>
<feature type="region of interest" description="Disordered" evidence="1">
    <location>
        <begin position="209"/>
        <end position="354"/>
    </location>
</feature>
<feature type="region of interest" description="Disordered" evidence="1">
    <location>
        <begin position="385"/>
        <end position="467"/>
    </location>
</feature>
<dbReference type="OrthoDB" id="5597868at2759"/>
<feature type="compositionally biased region" description="Polar residues" evidence="1">
    <location>
        <begin position="236"/>
        <end position="252"/>
    </location>
</feature>
<organism evidence="2 3">
    <name type="scientific">Coemansia guatemalensis</name>
    <dbReference type="NCBI Taxonomy" id="2761395"/>
    <lineage>
        <taxon>Eukaryota</taxon>
        <taxon>Fungi</taxon>
        <taxon>Fungi incertae sedis</taxon>
        <taxon>Zoopagomycota</taxon>
        <taxon>Kickxellomycotina</taxon>
        <taxon>Kickxellomycetes</taxon>
        <taxon>Kickxellales</taxon>
        <taxon>Kickxellaceae</taxon>
        <taxon>Coemansia</taxon>
    </lineage>
</organism>
<feature type="compositionally biased region" description="Polar residues" evidence="1">
    <location>
        <begin position="342"/>
        <end position="354"/>
    </location>
</feature>
<evidence type="ECO:0000313" key="2">
    <source>
        <dbReference type="EMBL" id="KAJ2802367.1"/>
    </source>
</evidence>
<keyword evidence="3" id="KW-1185">Reference proteome</keyword>
<feature type="compositionally biased region" description="Basic and acidic residues" evidence="1">
    <location>
        <begin position="600"/>
        <end position="618"/>
    </location>
</feature>
<name>A0A9W8I0V5_9FUNG</name>
<proteinExistence type="predicted"/>
<feature type="compositionally biased region" description="Low complexity" evidence="1">
    <location>
        <begin position="716"/>
        <end position="726"/>
    </location>
</feature>
<feature type="region of interest" description="Disordered" evidence="1">
    <location>
        <begin position="600"/>
        <end position="619"/>
    </location>
</feature>
<feature type="compositionally biased region" description="Gly residues" evidence="1">
    <location>
        <begin position="303"/>
        <end position="316"/>
    </location>
</feature>
<feature type="non-terminal residue" evidence="2">
    <location>
        <position position="1122"/>
    </location>
</feature>
<evidence type="ECO:0000256" key="1">
    <source>
        <dbReference type="SAM" id="MobiDB-lite"/>
    </source>
</evidence>
<dbReference type="Proteomes" id="UP001140094">
    <property type="component" value="Unassembled WGS sequence"/>
</dbReference>